<keyword evidence="1" id="KW-0812">Transmembrane</keyword>
<keyword evidence="1" id="KW-1133">Transmembrane helix</keyword>
<feature type="transmembrane region" description="Helical" evidence="1">
    <location>
        <begin position="30"/>
        <end position="47"/>
    </location>
</feature>
<proteinExistence type="predicted"/>
<protein>
    <submittedName>
        <fullName evidence="2">Uncharacterized protein</fullName>
    </submittedName>
</protein>
<evidence type="ECO:0000313" key="2">
    <source>
        <dbReference type="EMBL" id="GLX81255.1"/>
    </source>
</evidence>
<dbReference type="EMBL" id="BSSU01000003">
    <property type="protein sequence ID" value="GLX81255.1"/>
    <property type="molecule type" value="Genomic_DNA"/>
</dbReference>
<gene>
    <name evidence="2" type="ORF">theurythT_07070</name>
</gene>
<comment type="caution">
    <text evidence="2">The sequence shown here is derived from an EMBL/GenBank/DDBJ whole genome shotgun (WGS) entry which is preliminary data.</text>
</comment>
<organism evidence="2 3">
    <name type="scientific">Thalassotalea eurytherma</name>
    <dbReference type="NCBI Taxonomy" id="1144278"/>
    <lineage>
        <taxon>Bacteria</taxon>
        <taxon>Pseudomonadati</taxon>
        <taxon>Pseudomonadota</taxon>
        <taxon>Gammaproteobacteria</taxon>
        <taxon>Alteromonadales</taxon>
        <taxon>Colwelliaceae</taxon>
        <taxon>Thalassotalea</taxon>
    </lineage>
</organism>
<name>A0ABQ6GZC8_9GAMM</name>
<evidence type="ECO:0000313" key="3">
    <source>
        <dbReference type="Proteomes" id="UP001157133"/>
    </source>
</evidence>
<evidence type="ECO:0000256" key="1">
    <source>
        <dbReference type="SAM" id="Phobius"/>
    </source>
</evidence>
<keyword evidence="1" id="KW-0472">Membrane</keyword>
<sequence length="66" mass="7574">MLLLIILISMLSACYFYVQAVCSGLGKKRWAFAGLLFGPLMLPMFNMQKRMKLYRQYGMSALLFNA</sequence>
<reference evidence="2 3" key="1">
    <citation type="submission" date="2023-03" db="EMBL/GenBank/DDBJ databases">
        <title>Draft genome sequence of Thalassotalea eurytherma JCM 18482T.</title>
        <authorList>
            <person name="Sawabe T."/>
        </authorList>
    </citation>
    <scope>NUCLEOTIDE SEQUENCE [LARGE SCALE GENOMIC DNA]</scope>
    <source>
        <strain evidence="2 3">JCM 18482</strain>
    </source>
</reference>
<keyword evidence="3" id="KW-1185">Reference proteome</keyword>
<dbReference type="Proteomes" id="UP001157133">
    <property type="component" value="Unassembled WGS sequence"/>
</dbReference>
<accession>A0ABQ6GZC8</accession>
<dbReference type="RefSeq" id="WP_284206576.1">
    <property type="nucleotide sequence ID" value="NZ_BSSU01000003.1"/>
</dbReference>